<evidence type="ECO:0000256" key="1">
    <source>
        <dbReference type="ARBA" id="ARBA00022737"/>
    </source>
</evidence>
<dbReference type="Proteomes" id="UP000887568">
    <property type="component" value="Unplaced"/>
</dbReference>
<protein>
    <submittedName>
        <fullName evidence="4">Uncharacterized protein</fullName>
    </submittedName>
</protein>
<dbReference type="AlphaFoldDB" id="A0A913ZX04"/>
<dbReference type="PANTHER" id="PTHR10271:SF0">
    <property type="entry name" value="INTERFERON-INDUCED PROTEIN WITH TETRATRICOPEPTIDE REPEATS 5"/>
    <property type="match status" value="1"/>
</dbReference>
<keyword evidence="1" id="KW-0677">Repeat</keyword>
<dbReference type="OrthoDB" id="10043504at2759"/>
<sequence>MTGNEERMLPWKDRPLCHFTWNLKVAVTTDYERIIRNIDHDLEETPNVLRIESLLFRAYLEVWDNRKRWDVRKAREFLDRADECIERTDVQLRKGYRVVALLNRMWIEYKCHNTQKVTDLLNELNSVRLRDKDHSVVGAVRAAALTRLGPHVKETALQLFEVALQSFPKNVDFIYGAGLMTGRMARYRRSGSSLYKKLDKEGQRLMDNEKEYWLKMMRKNDEYQLARSSLGLNLSRRGKKDRKKGCQHLTKAYEKNPEVQEVVRNLARFYKGTREFEEAIPLLKNGIERSPDCPESHFQLALCYIACSKRDKAIQEKKDEWNKEALEELHKCLDLNKGHNFALTKLCNVHAALGNHEEAEKIYETGLQQSEHRTSEDKLDLYFRYAKFLHYTPAASRHDSRMDMWHTVMDIAASFEYLDEASGTWQVSEKAKWPKELAHEKLLEYYVSQNNSCLEVGILHFQNFNFKEAERLLVQHDTEANFKITWYLAQTYLKMGLEEELQALSQNIGPDEAKETFRKAHENALRAMEVGLNQGESRKLLADIALAIAHNEFQLLNLQQPTLASIPLESRCIMFYRKAVRCGSLVASLELLRLIQKDSLQITSRWIFLQILAEIDVSCSLRSSNFLHQEENPLSFGEGLSSRDRDKDASALNCKTIKRDVMAILHQEPFFRQAWREHFNMEREILLHRFENNEGELELDGREEEKKDTFSDEIVHAATDCCEKLRPLLDRIVVRFGKEELGLGEMRGQYFPLILDERNAANIQDKFRRNVIATFGIDMKKHYPKLYEQLLMTQPGCSSQNGFLKTFCTLVNKIKHSDVHLNDILQTSKDPVALARQCTDKVEEICNFFFVAMKKSRDLQTKVKQLEDDIRRGEHETADELLQVLSNNEDFVVRIGSTWTLLEMMALIRTSRRLSSPRDVETDELESKLTDGGCTFTQKLRRCHQTVEDALLHRNNEVRTKCRDTCREAVKLLNSVLAKHKNEVGNCGAAANLKPNSPKVSRRAQKVTEERPIAFPFLDMCPDDESRQQNEPGHWKGVVKKQLEKNLSKMGVDKKLVDIILKAQPCVSEENYNFIAMETFLQGGGDDVIVRITTCNGEEKSFQVLDLTRWCTDNAERLALEMATIIPSLVHG</sequence>
<dbReference type="GeneID" id="119728075"/>
<dbReference type="OMA" id="NFFFDAM"/>
<dbReference type="SUPFAM" id="SSF48452">
    <property type="entry name" value="TPR-like"/>
    <property type="match status" value="1"/>
</dbReference>
<evidence type="ECO:0000256" key="2">
    <source>
        <dbReference type="ARBA" id="ARBA00022803"/>
    </source>
</evidence>
<accession>A0A913ZX04</accession>
<keyword evidence="5" id="KW-1185">Reference proteome</keyword>
<evidence type="ECO:0000313" key="5">
    <source>
        <dbReference type="Proteomes" id="UP000887568"/>
    </source>
</evidence>
<dbReference type="RefSeq" id="XP_038056077.1">
    <property type="nucleotide sequence ID" value="XM_038200149.1"/>
</dbReference>
<keyword evidence="2" id="KW-0802">TPR repeat</keyword>
<dbReference type="GO" id="GO:0005829">
    <property type="term" value="C:cytosol"/>
    <property type="evidence" value="ECO:0007669"/>
    <property type="project" value="TreeGrafter"/>
</dbReference>
<dbReference type="Gene3D" id="1.25.40.10">
    <property type="entry name" value="Tetratricopeptide repeat domain"/>
    <property type="match status" value="2"/>
</dbReference>
<evidence type="ECO:0000256" key="3">
    <source>
        <dbReference type="ARBA" id="ARBA00038336"/>
    </source>
</evidence>
<comment type="similarity">
    <text evidence="3">Belongs to the IFIT family.</text>
</comment>
<dbReference type="GO" id="GO:0051607">
    <property type="term" value="P:defense response to virus"/>
    <property type="evidence" value="ECO:0007669"/>
    <property type="project" value="TreeGrafter"/>
</dbReference>
<name>A0A913ZX04_PATMI</name>
<dbReference type="PANTHER" id="PTHR10271">
    <property type="entry name" value="INTERFERON-INDUCED PROTEIN WITH TETRATRICOPEPTIDE REPEATS"/>
    <property type="match status" value="1"/>
</dbReference>
<evidence type="ECO:0000313" key="4">
    <source>
        <dbReference type="EnsemblMetazoa" id="XP_038056077.1"/>
    </source>
</evidence>
<dbReference type="EnsemblMetazoa" id="XM_038200149.1">
    <property type="protein sequence ID" value="XP_038056077.1"/>
    <property type="gene ID" value="LOC119728075"/>
</dbReference>
<reference evidence="4" key="1">
    <citation type="submission" date="2022-11" db="UniProtKB">
        <authorList>
            <consortium name="EnsemblMetazoa"/>
        </authorList>
    </citation>
    <scope>IDENTIFICATION</scope>
</reference>
<proteinExistence type="inferred from homology"/>
<organism evidence="4 5">
    <name type="scientific">Patiria miniata</name>
    <name type="common">Bat star</name>
    <name type="synonym">Asterina miniata</name>
    <dbReference type="NCBI Taxonomy" id="46514"/>
    <lineage>
        <taxon>Eukaryota</taxon>
        <taxon>Metazoa</taxon>
        <taxon>Echinodermata</taxon>
        <taxon>Eleutherozoa</taxon>
        <taxon>Asterozoa</taxon>
        <taxon>Asteroidea</taxon>
        <taxon>Valvatacea</taxon>
        <taxon>Valvatida</taxon>
        <taxon>Asterinidae</taxon>
        <taxon>Patiria</taxon>
    </lineage>
</organism>
<dbReference type="InterPro" id="IPR011990">
    <property type="entry name" value="TPR-like_helical_dom_sf"/>
</dbReference>